<dbReference type="AlphaFoldDB" id="A0AAE7NSE8"/>
<dbReference type="KEGG" id="barh:WN72_36005"/>
<gene>
    <name evidence="2" type="ORF">WN72_36005</name>
</gene>
<evidence type="ECO:0000256" key="1">
    <source>
        <dbReference type="SAM" id="Phobius"/>
    </source>
</evidence>
<keyword evidence="1" id="KW-1133">Transmembrane helix</keyword>
<keyword evidence="1" id="KW-0812">Transmembrane</keyword>
<accession>A0AAE7NSE8</accession>
<dbReference type="RefSeq" id="WP_092220823.1">
    <property type="nucleotide sequence ID" value="NZ_CP030050.1"/>
</dbReference>
<evidence type="ECO:0000313" key="2">
    <source>
        <dbReference type="EMBL" id="QOZ71113.1"/>
    </source>
</evidence>
<organism evidence="2 3">
    <name type="scientific">Bradyrhizobium arachidis</name>
    <dbReference type="NCBI Taxonomy" id="858423"/>
    <lineage>
        <taxon>Bacteria</taxon>
        <taxon>Pseudomonadati</taxon>
        <taxon>Pseudomonadota</taxon>
        <taxon>Alphaproteobacteria</taxon>
        <taxon>Hyphomicrobiales</taxon>
        <taxon>Nitrobacteraceae</taxon>
        <taxon>Bradyrhizobium</taxon>
    </lineage>
</organism>
<protein>
    <submittedName>
        <fullName evidence="2">Uncharacterized protein</fullName>
    </submittedName>
</protein>
<dbReference type="EMBL" id="CP030050">
    <property type="protein sequence ID" value="QOZ71113.1"/>
    <property type="molecule type" value="Genomic_DNA"/>
</dbReference>
<proteinExistence type="predicted"/>
<evidence type="ECO:0000313" key="3">
    <source>
        <dbReference type="Proteomes" id="UP000594015"/>
    </source>
</evidence>
<keyword evidence="1" id="KW-0472">Membrane</keyword>
<name>A0AAE7NSE8_9BRAD</name>
<dbReference type="Proteomes" id="UP000594015">
    <property type="component" value="Chromosome"/>
</dbReference>
<sequence length="90" mass="10255">MLIELIGYGVARIVLPFLSLGRVYVEVFSATPEPWRWPGYRRDATGRIELRQAAAAWIGFGMCLLVLLAIIAVFHGTLFWARLEYRQMVA</sequence>
<reference evidence="2 3" key="1">
    <citation type="submission" date="2018-06" db="EMBL/GenBank/DDBJ databases">
        <title>Comparative genomics of Bradyrhizobium nodulating Arachidis hypogaea.</title>
        <authorList>
            <person name="Li Y."/>
        </authorList>
    </citation>
    <scope>NUCLEOTIDE SEQUENCE [LARGE SCALE GENOMIC DNA]</scope>
    <source>
        <strain evidence="2 3">CCBAU 051107</strain>
    </source>
</reference>
<feature type="transmembrane region" description="Helical" evidence="1">
    <location>
        <begin position="54"/>
        <end position="81"/>
    </location>
</feature>